<accession>A0A0V1FZY9</accession>
<feature type="transmembrane region" description="Helical" evidence="1">
    <location>
        <begin position="96"/>
        <end position="114"/>
    </location>
</feature>
<sequence length="137" mass="15548">MSLFIIPLRLFTGIGSNSTSLHVLHKKMLTHQLSFHQNSVQCHEYALIQLKVPFIALQTATNFDEQRYQLTVGLPLPAGLFHAAQSKAVLLFQYKLRLAMLCTGIGFNIIYVVLPVLEYFPEKIVCHRGLRTLLLLL</sequence>
<name>A0A0V1FZY9_TRIPS</name>
<dbReference type="OrthoDB" id="10505453at2759"/>
<dbReference type="EMBL" id="JYDT01000013">
    <property type="protein sequence ID" value="KRY91471.1"/>
    <property type="molecule type" value="Genomic_DNA"/>
</dbReference>
<proteinExistence type="predicted"/>
<evidence type="ECO:0000313" key="3">
    <source>
        <dbReference type="Proteomes" id="UP000054995"/>
    </source>
</evidence>
<comment type="caution">
    <text evidence="2">The sequence shown here is derived from an EMBL/GenBank/DDBJ whole genome shotgun (WGS) entry which is preliminary data.</text>
</comment>
<evidence type="ECO:0000313" key="2">
    <source>
        <dbReference type="EMBL" id="KRY91471.1"/>
    </source>
</evidence>
<gene>
    <name evidence="2" type="ORF">T4D_628</name>
</gene>
<keyword evidence="1" id="KW-0472">Membrane</keyword>
<organism evidence="2 3">
    <name type="scientific">Trichinella pseudospiralis</name>
    <name type="common">Parasitic roundworm</name>
    <dbReference type="NCBI Taxonomy" id="6337"/>
    <lineage>
        <taxon>Eukaryota</taxon>
        <taxon>Metazoa</taxon>
        <taxon>Ecdysozoa</taxon>
        <taxon>Nematoda</taxon>
        <taxon>Enoplea</taxon>
        <taxon>Dorylaimia</taxon>
        <taxon>Trichinellida</taxon>
        <taxon>Trichinellidae</taxon>
        <taxon>Trichinella</taxon>
    </lineage>
</organism>
<reference evidence="2 3" key="1">
    <citation type="submission" date="2015-01" db="EMBL/GenBank/DDBJ databases">
        <title>Evolution of Trichinella species and genotypes.</title>
        <authorList>
            <person name="Korhonen P.K."/>
            <person name="Edoardo P."/>
            <person name="Giuseppe L.R."/>
            <person name="Gasser R.B."/>
        </authorList>
    </citation>
    <scope>NUCLEOTIDE SEQUENCE [LARGE SCALE GENOMIC DNA]</scope>
    <source>
        <strain evidence="2">ISS470</strain>
    </source>
</reference>
<protein>
    <submittedName>
        <fullName evidence="2">Uncharacterized protein</fullName>
    </submittedName>
</protein>
<keyword evidence="1" id="KW-0812">Transmembrane</keyword>
<evidence type="ECO:0000256" key="1">
    <source>
        <dbReference type="SAM" id="Phobius"/>
    </source>
</evidence>
<dbReference type="Proteomes" id="UP000054995">
    <property type="component" value="Unassembled WGS sequence"/>
</dbReference>
<keyword evidence="3" id="KW-1185">Reference proteome</keyword>
<keyword evidence="1" id="KW-1133">Transmembrane helix</keyword>
<dbReference type="AlphaFoldDB" id="A0A0V1FZY9"/>